<accession>A0A8H6CGB3</accession>
<dbReference type="RefSeq" id="XP_037152335.1">
    <property type="nucleotide sequence ID" value="XM_037291973.1"/>
</dbReference>
<dbReference type="AlphaFoldDB" id="A0A8H6CGB3"/>
<comment type="caution">
    <text evidence="2">The sequence shown here is derived from an EMBL/GenBank/DDBJ whole genome shotgun (WGS) entry which is preliminary data.</text>
</comment>
<dbReference type="Proteomes" id="UP000593566">
    <property type="component" value="Unassembled WGS sequence"/>
</dbReference>
<name>A0A8H6CGB3_9LECA</name>
<feature type="compositionally biased region" description="Pro residues" evidence="1">
    <location>
        <begin position="40"/>
        <end position="49"/>
    </location>
</feature>
<protein>
    <submittedName>
        <fullName evidence="2">Uncharacterized protein</fullName>
    </submittedName>
</protein>
<reference evidence="2 3" key="1">
    <citation type="journal article" date="2020" name="Genomics">
        <title>Complete, high-quality genomes from long-read metagenomic sequencing of two wolf lichen thalli reveals enigmatic genome architecture.</title>
        <authorList>
            <person name="McKenzie S.K."/>
            <person name="Walston R.F."/>
            <person name="Allen J.L."/>
        </authorList>
    </citation>
    <scope>NUCLEOTIDE SEQUENCE [LARGE SCALE GENOMIC DNA]</scope>
    <source>
        <strain evidence="2">WasteWater1</strain>
    </source>
</reference>
<keyword evidence="3" id="KW-1185">Reference proteome</keyword>
<feature type="compositionally biased region" description="Pro residues" evidence="1">
    <location>
        <begin position="56"/>
        <end position="73"/>
    </location>
</feature>
<evidence type="ECO:0000313" key="2">
    <source>
        <dbReference type="EMBL" id="KAF6222989.1"/>
    </source>
</evidence>
<feature type="compositionally biased region" description="Polar residues" evidence="1">
    <location>
        <begin position="13"/>
        <end position="22"/>
    </location>
</feature>
<dbReference type="InterPro" id="IPR036280">
    <property type="entry name" value="Multihaem_cyt_sf"/>
</dbReference>
<dbReference type="GeneID" id="59329458"/>
<organism evidence="2 3">
    <name type="scientific">Letharia lupina</name>
    <dbReference type="NCBI Taxonomy" id="560253"/>
    <lineage>
        <taxon>Eukaryota</taxon>
        <taxon>Fungi</taxon>
        <taxon>Dikarya</taxon>
        <taxon>Ascomycota</taxon>
        <taxon>Pezizomycotina</taxon>
        <taxon>Lecanoromycetes</taxon>
        <taxon>OSLEUM clade</taxon>
        <taxon>Lecanoromycetidae</taxon>
        <taxon>Lecanorales</taxon>
        <taxon>Lecanorineae</taxon>
        <taxon>Parmeliaceae</taxon>
        <taxon>Letharia</taxon>
    </lineage>
</organism>
<sequence length="230" mass="24874">MFNNAATYDRWGNLTSPEQPAQNVRPPTAAWLGQGSTGLPPVPPPPPYGPSRSDHPPPPSFPIELPPPSPPSRPTGGAFGFSTSFRFGLPGSGAPTTPPVLSSRSPTGGAPPACHVPNPTSTAAPQSRSTHPSDPEKRYASPTFTRPICNTCHVNCVNVRESNTNFCERCFQDALRRRGKKESPKASRPKCRVCHVNCINVRDGEMSYCERCWQEAMRKRGIREDGSVSA</sequence>
<evidence type="ECO:0000256" key="1">
    <source>
        <dbReference type="SAM" id="MobiDB-lite"/>
    </source>
</evidence>
<evidence type="ECO:0000313" key="3">
    <source>
        <dbReference type="Proteomes" id="UP000593566"/>
    </source>
</evidence>
<gene>
    <name evidence="2" type="ORF">HO133_001040</name>
</gene>
<dbReference type="SUPFAM" id="SSF48695">
    <property type="entry name" value="Multiheme cytochromes"/>
    <property type="match status" value="1"/>
</dbReference>
<feature type="region of interest" description="Disordered" evidence="1">
    <location>
        <begin position="1"/>
        <end position="140"/>
    </location>
</feature>
<dbReference type="EMBL" id="JACCJB010000011">
    <property type="protein sequence ID" value="KAF6222989.1"/>
    <property type="molecule type" value="Genomic_DNA"/>
</dbReference>
<proteinExistence type="predicted"/>
<feature type="compositionally biased region" description="Polar residues" evidence="1">
    <location>
        <begin position="118"/>
        <end position="130"/>
    </location>
</feature>